<dbReference type="InterPro" id="IPR010308">
    <property type="entry name" value="TRP_C"/>
</dbReference>
<keyword evidence="2" id="KW-0472">Membrane</keyword>
<dbReference type="AlphaFoldDB" id="A0A3R7I0W3"/>
<evidence type="ECO:0000259" key="3">
    <source>
        <dbReference type="PROSITE" id="PS51671"/>
    </source>
</evidence>
<feature type="transmembrane region" description="Helical" evidence="2">
    <location>
        <begin position="611"/>
        <end position="636"/>
    </location>
</feature>
<name>A0A3R7I0W3_9STRA</name>
<feature type="transmembrane region" description="Helical" evidence="2">
    <location>
        <begin position="467"/>
        <end position="489"/>
    </location>
</feature>
<keyword evidence="2" id="KW-0812">Transmembrane</keyword>
<protein>
    <recommendedName>
        <fullName evidence="3">ACT domain-containing protein</fullName>
    </recommendedName>
</protein>
<dbReference type="Proteomes" id="UP000285624">
    <property type="component" value="Unassembled WGS sequence"/>
</dbReference>
<dbReference type="PROSITE" id="PS51671">
    <property type="entry name" value="ACT"/>
    <property type="match status" value="1"/>
</dbReference>
<gene>
    <name evidence="4" type="ORF">BBO99_00001255</name>
</gene>
<organism evidence="4 5">
    <name type="scientific">Phytophthora kernoviae</name>
    <dbReference type="NCBI Taxonomy" id="325452"/>
    <lineage>
        <taxon>Eukaryota</taxon>
        <taxon>Sar</taxon>
        <taxon>Stramenopiles</taxon>
        <taxon>Oomycota</taxon>
        <taxon>Peronosporomycetes</taxon>
        <taxon>Peronosporales</taxon>
        <taxon>Peronosporaceae</taxon>
        <taxon>Phytophthora</taxon>
    </lineage>
</organism>
<feature type="transmembrane region" description="Helical" evidence="2">
    <location>
        <begin position="526"/>
        <end position="544"/>
    </location>
</feature>
<sequence length="721" mass="78916">MNTAQPIAKVGSYGSTEPNEPATGMKKAQSYQALADLEKKGYFPVAPKPSALGVQRGLKDSVVNDMCRAVVKHMVGDVYVSASGSYGQRKVLNHLYEPVFASVQAHFRRLPARYALSVNPDDVPLHMRLLAQNQRDPTAIAVNAQLKKDDNGDIVPNVCEVVVVSLDRENILDAITRALTTMKGNILDADVMTTADGTLLDRFVVKGSFMSDERQEELRSLIDQNLRRLSMDEEARPSASFEFMENGTLTDLIRARRGPIDFFRLASEMAMPHSPLLVNKCVLHCLARHPLKSENSSSTVGIMTQREDLILAAYLSYDYYLKPWGQEHYDEAVAAAQAVASRAASAAGDIDTSSLSCSDCLGVNAEFPISGMSTDYSTFQVLLMNGAGNVLTAITSSGVAFSGFAALSSTIAGSLTAASSVPPAKGGVFELLHMITQGQFITLLGSINLEGAPISYSIRNNRAAGGLFLAVFILGTTCLGLAMFGVFILSRHRNELVDHGTEEHEKKPFNHRYGSFYQDFTKENRYFFVAKMALDAASGAVVGAGNDPMVQLGLLVSFNALFIVLMIVRRPYLLRVFYSIGLSTSYLRIVMLLLTLVLVSPNVVKQRVRDLISQIIICINALVLLCLFARVGYVMVKRLLKWIQHRKEARPSQYVESADLLAIENGITAREQSRGSHHHHPQTPPLDGTPPSAHSYHQTTDRFGAWHLEGAGARTGDRRVV</sequence>
<keyword evidence="5" id="KW-1185">Reference proteome</keyword>
<feature type="transmembrane region" description="Helical" evidence="2">
    <location>
        <begin position="576"/>
        <end position="599"/>
    </location>
</feature>
<keyword evidence="2" id="KW-1133">Transmembrane helix</keyword>
<evidence type="ECO:0000256" key="1">
    <source>
        <dbReference type="SAM" id="MobiDB-lite"/>
    </source>
</evidence>
<evidence type="ECO:0000313" key="4">
    <source>
        <dbReference type="EMBL" id="RLN84479.1"/>
    </source>
</evidence>
<dbReference type="InterPro" id="IPR045865">
    <property type="entry name" value="ACT-like_dom_sf"/>
</dbReference>
<feature type="region of interest" description="Disordered" evidence="1">
    <location>
        <begin position="1"/>
        <end position="26"/>
    </location>
</feature>
<dbReference type="Pfam" id="PF06011">
    <property type="entry name" value="TRP"/>
    <property type="match status" value="1"/>
</dbReference>
<reference evidence="4 5" key="1">
    <citation type="journal article" date="2019" name="Mol. Plant Pathol.">
        <title>Genome sequencing of oomycete isolates from Chile supports the New Zealand origin of Phytophthora kernoviae and makes available the first Nothophytophthora sp. genome.</title>
        <authorList>
            <person name="Studholme D.J."/>
            <person name="Panda P."/>
            <person name="Sanfuentes Von Stowasser E."/>
            <person name="Gonzalez M."/>
            <person name="Hill R."/>
            <person name="Sambles C."/>
            <person name="Grant M."/>
            <person name="Williams N.M."/>
            <person name="McDougal R.L."/>
        </authorList>
    </citation>
    <scope>NUCLEOTIDE SEQUENCE [LARGE SCALE GENOMIC DNA]</scope>
    <source>
        <strain evidence="4">Chile4</strain>
    </source>
</reference>
<proteinExistence type="predicted"/>
<dbReference type="EMBL" id="MBDN02000018">
    <property type="protein sequence ID" value="RLN84479.1"/>
    <property type="molecule type" value="Genomic_DNA"/>
</dbReference>
<evidence type="ECO:0000313" key="5">
    <source>
        <dbReference type="Proteomes" id="UP000285624"/>
    </source>
</evidence>
<dbReference type="STRING" id="325452.A0A3R7I0W3"/>
<dbReference type="InterPro" id="IPR040241">
    <property type="entry name" value="TRP_Flc/Pkd2-like"/>
</dbReference>
<dbReference type="PANTHER" id="PTHR31145">
    <property type="entry name" value="INTEGRAL MEMBRANE PROTEIN (AFU_ORTHOLOGUE AFUA_7G01610)"/>
    <property type="match status" value="1"/>
</dbReference>
<dbReference type="InterPro" id="IPR002912">
    <property type="entry name" value="ACT_dom"/>
</dbReference>
<dbReference type="SUPFAM" id="SSF55021">
    <property type="entry name" value="ACT-like"/>
    <property type="match status" value="1"/>
</dbReference>
<dbReference type="GO" id="GO:0016020">
    <property type="term" value="C:membrane"/>
    <property type="evidence" value="ECO:0007669"/>
    <property type="project" value="TreeGrafter"/>
</dbReference>
<evidence type="ECO:0000256" key="2">
    <source>
        <dbReference type="SAM" id="Phobius"/>
    </source>
</evidence>
<dbReference type="GO" id="GO:0055085">
    <property type="term" value="P:transmembrane transport"/>
    <property type="evidence" value="ECO:0007669"/>
    <property type="project" value="TreeGrafter"/>
</dbReference>
<feature type="domain" description="ACT" evidence="3">
    <location>
        <begin position="160"/>
        <end position="240"/>
    </location>
</feature>
<comment type="caution">
    <text evidence="4">The sequence shown here is derived from an EMBL/GenBank/DDBJ whole genome shotgun (WGS) entry which is preliminary data.</text>
</comment>
<dbReference type="PANTHER" id="PTHR31145:SF6">
    <property type="entry name" value="INTEGRAL MEMBRANE PROTEIN (AFU_ORTHOLOGUE AFUA_7G01610)"/>
    <property type="match status" value="1"/>
</dbReference>
<feature type="region of interest" description="Disordered" evidence="1">
    <location>
        <begin position="671"/>
        <end position="697"/>
    </location>
</feature>
<feature type="transmembrane region" description="Helical" evidence="2">
    <location>
        <begin position="550"/>
        <end position="569"/>
    </location>
</feature>
<accession>A0A3R7I0W3</accession>